<reference evidence="3 4" key="1">
    <citation type="journal article" date="2014" name="Nature">
        <title>The genome of the recently domesticated crop plant sugar beet (Beta vulgaris).</title>
        <authorList>
            <person name="Dohm J.C."/>
            <person name="Minoche A.E."/>
            <person name="Holtgrawe D."/>
            <person name="Capella-Gutierrez S."/>
            <person name="Zakrzewski F."/>
            <person name="Tafer H."/>
            <person name="Rupp O."/>
            <person name="Sorensen T.R."/>
            <person name="Stracke R."/>
            <person name="Reinhardt R."/>
            <person name="Goesmann A."/>
            <person name="Kraft T."/>
            <person name="Schulz B."/>
            <person name="Stadler P.F."/>
            <person name="Schmidt T."/>
            <person name="Gabaldon T."/>
            <person name="Lehrach H."/>
            <person name="Weisshaar B."/>
            <person name="Himmelbauer H."/>
        </authorList>
    </citation>
    <scope>NUCLEOTIDE SEQUENCE [LARGE SCALE GENOMIC DNA]</scope>
    <source>
        <tissue evidence="3">Taproot</tissue>
    </source>
</reference>
<dbReference type="EMBL" id="KQ094462">
    <property type="protein sequence ID" value="KMS94300.1"/>
    <property type="molecule type" value="Genomic_DNA"/>
</dbReference>
<organism evidence="3 4">
    <name type="scientific">Beta vulgaris subsp. vulgaris</name>
    <name type="common">Beet</name>
    <dbReference type="NCBI Taxonomy" id="3555"/>
    <lineage>
        <taxon>Eukaryota</taxon>
        <taxon>Viridiplantae</taxon>
        <taxon>Streptophyta</taxon>
        <taxon>Embryophyta</taxon>
        <taxon>Tracheophyta</taxon>
        <taxon>Spermatophyta</taxon>
        <taxon>Magnoliopsida</taxon>
        <taxon>eudicotyledons</taxon>
        <taxon>Gunneridae</taxon>
        <taxon>Pentapetalae</taxon>
        <taxon>Caryophyllales</taxon>
        <taxon>Chenopodiaceae</taxon>
        <taxon>Betoideae</taxon>
        <taxon>Beta</taxon>
    </lineage>
</organism>
<keyword evidence="4" id="KW-1185">Reference proteome</keyword>
<proteinExistence type="predicted"/>
<evidence type="ECO:0000256" key="1">
    <source>
        <dbReference type="SAM" id="MobiDB-lite"/>
    </source>
</evidence>
<protein>
    <submittedName>
        <fullName evidence="3">Uncharacterized protein</fullName>
    </submittedName>
</protein>
<dbReference type="AlphaFoldDB" id="A0A0J8DU19"/>
<evidence type="ECO:0000256" key="2">
    <source>
        <dbReference type="SAM" id="SignalP"/>
    </source>
</evidence>
<evidence type="ECO:0000313" key="3">
    <source>
        <dbReference type="EMBL" id="KMS94300.1"/>
    </source>
</evidence>
<dbReference type="Proteomes" id="UP000035740">
    <property type="component" value="Unassembled WGS sequence"/>
</dbReference>
<sequence length="57" mass="5615">MFKKVLLVFIVGLAALIAATNDDNPGPVASNENTSAAATGQDPSNPDVSGGKASGTN</sequence>
<gene>
    <name evidence="3" type="ORF">BVRB_022790</name>
</gene>
<feature type="chain" id="PRO_5005296746" evidence="2">
    <location>
        <begin position="20"/>
        <end position="57"/>
    </location>
</feature>
<feature type="compositionally biased region" description="Polar residues" evidence="1">
    <location>
        <begin position="30"/>
        <end position="47"/>
    </location>
</feature>
<feature type="signal peptide" evidence="2">
    <location>
        <begin position="1"/>
        <end position="19"/>
    </location>
</feature>
<dbReference type="Gramene" id="KMS94300">
    <property type="protein sequence ID" value="KMS94300"/>
    <property type="gene ID" value="BVRB_022790"/>
</dbReference>
<feature type="region of interest" description="Disordered" evidence="1">
    <location>
        <begin position="21"/>
        <end position="57"/>
    </location>
</feature>
<name>A0A0J8DU19_BETVV</name>
<keyword evidence="2" id="KW-0732">Signal</keyword>
<evidence type="ECO:0000313" key="4">
    <source>
        <dbReference type="Proteomes" id="UP000035740"/>
    </source>
</evidence>
<accession>A0A0J8DU19</accession>